<evidence type="ECO:0000313" key="3">
    <source>
        <dbReference type="EMBL" id="AND78858.1"/>
    </source>
</evidence>
<accession>A0A172Q5Y9</accession>
<dbReference type="Proteomes" id="UP000077317">
    <property type="component" value="Chromosome"/>
</dbReference>
<organism evidence="3 4">
    <name type="scientific">Streptococcus pantholopis</name>
    <dbReference type="NCBI Taxonomy" id="1811193"/>
    <lineage>
        <taxon>Bacteria</taxon>
        <taxon>Bacillati</taxon>
        <taxon>Bacillota</taxon>
        <taxon>Bacilli</taxon>
        <taxon>Lactobacillales</taxon>
        <taxon>Streptococcaceae</taxon>
        <taxon>Streptococcus</taxon>
    </lineage>
</organism>
<dbReference type="KEGG" id="spat:A0O21_01860"/>
<name>A0A172Q5Y9_9STRE</name>
<protein>
    <submittedName>
        <fullName evidence="3">Uncharacterized protein</fullName>
    </submittedName>
</protein>
<keyword evidence="2" id="KW-0812">Transmembrane</keyword>
<evidence type="ECO:0000313" key="4">
    <source>
        <dbReference type="Proteomes" id="UP000077317"/>
    </source>
</evidence>
<keyword evidence="4" id="KW-1185">Reference proteome</keyword>
<proteinExistence type="predicted"/>
<feature type="region of interest" description="Disordered" evidence="1">
    <location>
        <begin position="37"/>
        <end position="85"/>
    </location>
</feature>
<evidence type="ECO:0000256" key="1">
    <source>
        <dbReference type="SAM" id="MobiDB-lite"/>
    </source>
</evidence>
<sequence length="314" mass="36188">MNQEEWLDYFRTVYGRQPSAAEIQTALQNGDFVQTAANQDKLEPLHQPAASQPEAAAPQPAANQPAGSVPPQSVAAQSMPSVQPPAKKKMKTSTIIAVSVVAGLILLFSIFGGYAAYRYYSGKIDGVWELTYERYYDEEEEKWHTVLEEENNIESHFFISVENNDFSQYGYYYNKWHDGDNAEADIYLTNLFNPLFKVNPWEKRLLRASSPKAYKKKVDEVMDNFSAYYSGFDEDTVEDLKQGYIDSYDDMGENQYKYRKSGSTLTVEIYNEKGKLIDEMVFKKLSSKEAKKMVSDYEKIEENYRKKYGQYSEY</sequence>
<dbReference type="AlphaFoldDB" id="A0A172Q5Y9"/>
<dbReference type="EMBL" id="CP014699">
    <property type="protein sequence ID" value="AND78858.1"/>
    <property type="molecule type" value="Genomic_DNA"/>
</dbReference>
<feature type="transmembrane region" description="Helical" evidence="2">
    <location>
        <begin position="95"/>
        <end position="117"/>
    </location>
</feature>
<evidence type="ECO:0000256" key="2">
    <source>
        <dbReference type="SAM" id="Phobius"/>
    </source>
</evidence>
<reference evidence="3 4" key="1">
    <citation type="journal article" date="2016" name="Int. J. Syst. Evol. Microbiol.">
        <title>Streptococcuspantholopis sp. nov., isolated from faeces of the Tibetan antelope (Pantholops hodgsonii).</title>
        <authorList>
            <person name="Bai X."/>
            <person name="Xiong Y."/>
            <person name="Lu S."/>
            <person name="Jin D."/>
            <person name="Lai X."/>
            <person name="Yang J."/>
            <person name="Niu L."/>
            <person name="Hu S."/>
            <person name="Meng X."/>
            <person name="Pu J."/>
            <person name="Ye C."/>
            <person name="Xu J."/>
        </authorList>
    </citation>
    <scope>NUCLEOTIDE SEQUENCE [LARGE SCALE GENOMIC DNA]</scope>
    <source>
        <strain evidence="3 4">TA 26</strain>
    </source>
</reference>
<keyword evidence="2" id="KW-1133">Transmembrane helix</keyword>
<feature type="compositionally biased region" description="Polar residues" evidence="1">
    <location>
        <begin position="70"/>
        <end position="81"/>
    </location>
</feature>
<reference evidence="4" key="2">
    <citation type="submission" date="2016-03" db="EMBL/GenBank/DDBJ databases">
        <title>Streptococcus antelopensis sp. nov., isolated from the feces of the Tibetan antelope (Pantholops hodgsonii) in Hoh Xil National Nature Reserve, Qinghai, China.</title>
        <authorList>
            <person name="Bai X."/>
        </authorList>
    </citation>
    <scope>NUCLEOTIDE SEQUENCE [LARGE SCALE GENOMIC DNA]</scope>
    <source>
        <strain evidence="4">TA 26</strain>
    </source>
</reference>
<feature type="compositionally biased region" description="Low complexity" evidence="1">
    <location>
        <begin position="47"/>
        <end position="66"/>
    </location>
</feature>
<keyword evidence="2" id="KW-0472">Membrane</keyword>
<gene>
    <name evidence="3" type="ORF">A0O21_01860</name>
</gene>